<evidence type="ECO:0000313" key="9">
    <source>
        <dbReference type="Proteomes" id="UP000183529"/>
    </source>
</evidence>
<keyword evidence="2" id="KW-1003">Cell membrane</keyword>
<evidence type="ECO:0000313" key="10">
    <source>
        <dbReference type="Proteomes" id="UP000247515"/>
    </source>
</evidence>
<evidence type="ECO:0000256" key="3">
    <source>
        <dbReference type="ARBA" id="ARBA00022692"/>
    </source>
</evidence>
<comment type="subcellular location">
    <subcellularLocation>
        <location evidence="1">Cell membrane</location>
        <topology evidence="1">Multi-pass membrane protein</topology>
    </subcellularLocation>
</comment>
<keyword evidence="10" id="KW-1185">Reference proteome</keyword>
<reference evidence="8 9" key="1">
    <citation type="submission" date="2016-10" db="EMBL/GenBank/DDBJ databases">
        <authorList>
            <person name="Varghese N."/>
            <person name="Submissions S."/>
        </authorList>
    </citation>
    <scope>NUCLEOTIDE SEQUENCE [LARGE SCALE GENOMIC DNA]</scope>
    <source>
        <strain evidence="8 9">LMG 22274</strain>
    </source>
</reference>
<dbReference type="GO" id="GO:0015171">
    <property type="term" value="F:amino acid transmembrane transporter activity"/>
    <property type="evidence" value="ECO:0007669"/>
    <property type="project" value="TreeGrafter"/>
</dbReference>
<feature type="transmembrane region" description="Helical" evidence="6">
    <location>
        <begin position="157"/>
        <end position="183"/>
    </location>
</feature>
<dbReference type="AlphaFoldDB" id="A0AAQ1GEL1"/>
<dbReference type="Proteomes" id="UP000183529">
    <property type="component" value="Unassembled WGS sequence"/>
</dbReference>
<organism evidence="8 9">
    <name type="scientific">Paraburkholderia tropica</name>
    <dbReference type="NCBI Taxonomy" id="92647"/>
    <lineage>
        <taxon>Bacteria</taxon>
        <taxon>Pseudomonadati</taxon>
        <taxon>Pseudomonadota</taxon>
        <taxon>Betaproteobacteria</taxon>
        <taxon>Burkholderiales</taxon>
        <taxon>Burkholderiaceae</taxon>
        <taxon>Paraburkholderia</taxon>
    </lineage>
</organism>
<evidence type="ECO:0000313" key="7">
    <source>
        <dbReference type="EMBL" id="PXX20346.1"/>
    </source>
</evidence>
<evidence type="ECO:0000256" key="2">
    <source>
        <dbReference type="ARBA" id="ARBA00022475"/>
    </source>
</evidence>
<sequence length="217" mass="23619">MHHLATLLQIAVVYLFALISPGPNFFMVTQLSLAGRRGLGIASAFGVGTGSTLWAALAMLGFAAVLQHIDWLYQGVRIGGALYLLWFGIKLLRSGMRRDTASQNAAPSAPVEPLPPPDRRAWFRTWRAGFLTCLTNPKSCVFWTSVFAAVFPAHPPTWFYGAALALVAAMSFGWHAGLALLFADQRTQRGYKRLRRPIDAFCGTALIGLAAKLAADR</sequence>
<evidence type="ECO:0000256" key="5">
    <source>
        <dbReference type="ARBA" id="ARBA00023136"/>
    </source>
</evidence>
<feature type="transmembrane region" description="Helical" evidence="6">
    <location>
        <begin position="6"/>
        <end position="27"/>
    </location>
</feature>
<dbReference type="PANTHER" id="PTHR30086">
    <property type="entry name" value="ARGININE EXPORTER PROTEIN ARGO"/>
    <property type="match status" value="1"/>
</dbReference>
<evidence type="ECO:0000313" key="8">
    <source>
        <dbReference type="EMBL" id="SEJ52655.1"/>
    </source>
</evidence>
<dbReference type="PANTHER" id="PTHR30086:SF20">
    <property type="entry name" value="ARGININE EXPORTER PROTEIN ARGO-RELATED"/>
    <property type="match status" value="1"/>
</dbReference>
<dbReference type="Proteomes" id="UP000247515">
    <property type="component" value="Unassembled WGS sequence"/>
</dbReference>
<dbReference type="GeneID" id="61300919"/>
<dbReference type="InterPro" id="IPR001123">
    <property type="entry name" value="LeuE-type"/>
</dbReference>
<evidence type="ECO:0000256" key="1">
    <source>
        <dbReference type="ARBA" id="ARBA00004651"/>
    </source>
</evidence>
<accession>A0AAQ1GEL1</accession>
<name>A0AAQ1GEL1_9BURK</name>
<keyword evidence="5 6" id="KW-0472">Membrane</keyword>
<keyword evidence="3 6" id="KW-0812">Transmembrane</keyword>
<gene>
    <name evidence="7" type="ORF">C7400_10172</name>
    <name evidence="8" type="ORF">SAMN05216550_105335</name>
</gene>
<dbReference type="GO" id="GO:0005886">
    <property type="term" value="C:plasma membrane"/>
    <property type="evidence" value="ECO:0007669"/>
    <property type="project" value="UniProtKB-SubCell"/>
</dbReference>
<comment type="caution">
    <text evidence="8">The sequence shown here is derived from an EMBL/GenBank/DDBJ whole genome shotgun (WGS) entry which is preliminary data.</text>
</comment>
<dbReference type="EMBL" id="FNZM01000005">
    <property type="protein sequence ID" value="SEJ52655.1"/>
    <property type="molecule type" value="Genomic_DNA"/>
</dbReference>
<evidence type="ECO:0000256" key="4">
    <source>
        <dbReference type="ARBA" id="ARBA00022989"/>
    </source>
</evidence>
<dbReference type="RefSeq" id="WP_065062291.1">
    <property type="nucleotide sequence ID" value="NZ_CADFGN010000002.1"/>
</dbReference>
<proteinExistence type="predicted"/>
<feature type="transmembrane region" description="Helical" evidence="6">
    <location>
        <begin position="128"/>
        <end position="151"/>
    </location>
</feature>
<feature type="transmembrane region" description="Helical" evidence="6">
    <location>
        <begin position="39"/>
        <end position="65"/>
    </location>
</feature>
<reference evidence="7 10" key="2">
    <citation type="submission" date="2018-05" db="EMBL/GenBank/DDBJ databases">
        <title>Genomic Encyclopedia of Type Strains, Phase IV (KMG-V): Genome sequencing to study the core and pangenomes of soil and plant-associated prokaryotes.</title>
        <authorList>
            <person name="Whitman W."/>
        </authorList>
    </citation>
    <scope>NUCLEOTIDE SEQUENCE [LARGE SCALE GENOMIC DNA]</scope>
    <source>
        <strain evidence="7 10">SIr-6563</strain>
    </source>
</reference>
<feature type="transmembrane region" description="Helical" evidence="6">
    <location>
        <begin position="71"/>
        <end position="89"/>
    </location>
</feature>
<dbReference type="Pfam" id="PF01810">
    <property type="entry name" value="LysE"/>
    <property type="match status" value="1"/>
</dbReference>
<evidence type="ECO:0000256" key="6">
    <source>
        <dbReference type="SAM" id="Phobius"/>
    </source>
</evidence>
<dbReference type="EMBL" id="QJJV01000001">
    <property type="protein sequence ID" value="PXX20346.1"/>
    <property type="molecule type" value="Genomic_DNA"/>
</dbReference>
<keyword evidence="4 6" id="KW-1133">Transmembrane helix</keyword>
<protein>
    <submittedName>
        <fullName evidence="8">Threonine/homoserine/homoserine lactone efflux protein</fullName>
    </submittedName>
</protein>